<dbReference type="SMART" id="SM00100">
    <property type="entry name" value="cNMP"/>
    <property type="match status" value="1"/>
</dbReference>
<keyword evidence="3" id="KW-0804">Transcription</keyword>
<dbReference type="AlphaFoldDB" id="A0A6B3SJI5"/>
<dbReference type="PROSITE" id="PS51063">
    <property type="entry name" value="HTH_CRP_2"/>
    <property type="match status" value="1"/>
</dbReference>
<dbReference type="PROSITE" id="PS50042">
    <property type="entry name" value="CNMP_BINDING_3"/>
    <property type="match status" value="1"/>
</dbReference>
<dbReference type="PRINTS" id="PR00035">
    <property type="entry name" value="HTHGNTR"/>
</dbReference>
<evidence type="ECO:0000256" key="2">
    <source>
        <dbReference type="ARBA" id="ARBA00023125"/>
    </source>
</evidence>
<organism evidence="6 7">
    <name type="scientific">Noviherbaspirillum galbum</name>
    <dbReference type="NCBI Taxonomy" id="2709383"/>
    <lineage>
        <taxon>Bacteria</taxon>
        <taxon>Pseudomonadati</taxon>
        <taxon>Pseudomonadota</taxon>
        <taxon>Betaproteobacteria</taxon>
        <taxon>Burkholderiales</taxon>
        <taxon>Oxalobacteraceae</taxon>
        <taxon>Noviherbaspirillum</taxon>
    </lineage>
</organism>
<dbReference type="Pfam" id="PF13545">
    <property type="entry name" value="HTH_Crp_2"/>
    <property type="match status" value="1"/>
</dbReference>
<dbReference type="Gene3D" id="2.60.120.10">
    <property type="entry name" value="Jelly Rolls"/>
    <property type="match status" value="1"/>
</dbReference>
<evidence type="ECO:0000313" key="6">
    <source>
        <dbReference type="EMBL" id="NEX60893.1"/>
    </source>
</evidence>
<dbReference type="GO" id="GO:0005829">
    <property type="term" value="C:cytosol"/>
    <property type="evidence" value="ECO:0007669"/>
    <property type="project" value="TreeGrafter"/>
</dbReference>
<dbReference type="Gene3D" id="1.10.10.10">
    <property type="entry name" value="Winged helix-like DNA-binding domain superfamily/Winged helix DNA-binding domain"/>
    <property type="match status" value="1"/>
</dbReference>
<dbReference type="InterPro" id="IPR000595">
    <property type="entry name" value="cNMP-bd_dom"/>
</dbReference>
<accession>A0A6B3SJI5</accession>
<dbReference type="InterPro" id="IPR036390">
    <property type="entry name" value="WH_DNA-bd_sf"/>
</dbReference>
<dbReference type="EMBL" id="JAAIVB010000021">
    <property type="protein sequence ID" value="NEX60893.1"/>
    <property type="molecule type" value="Genomic_DNA"/>
</dbReference>
<reference evidence="6 7" key="1">
    <citation type="submission" date="2020-02" db="EMBL/GenBank/DDBJ databases">
        <authorList>
            <person name="Kim M.K."/>
        </authorList>
    </citation>
    <scope>NUCLEOTIDE SEQUENCE [LARGE SCALE GENOMIC DNA]</scope>
    <source>
        <strain evidence="6 7">17J57-3</strain>
    </source>
</reference>
<dbReference type="Proteomes" id="UP000482155">
    <property type="component" value="Unassembled WGS sequence"/>
</dbReference>
<dbReference type="CDD" id="cd00038">
    <property type="entry name" value="CAP_ED"/>
    <property type="match status" value="1"/>
</dbReference>
<dbReference type="InterPro" id="IPR036388">
    <property type="entry name" value="WH-like_DNA-bd_sf"/>
</dbReference>
<evidence type="ECO:0000256" key="3">
    <source>
        <dbReference type="ARBA" id="ARBA00023163"/>
    </source>
</evidence>
<dbReference type="InterPro" id="IPR014710">
    <property type="entry name" value="RmlC-like_jellyroll"/>
</dbReference>
<dbReference type="PROSITE" id="PS00889">
    <property type="entry name" value="CNMP_BINDING_2"/>
    <property type="match status" value="1"/>
</dbReference>
<dbReference type="PANTHER" id="PTHR24567">
    <property type="entry name" value="CRP FAMILY TRANSCRIPTIONAL REGULATORY PROTEIN"/>
    <property type="match status" value="1"/>
</dbReference>
<dbReference type="InterPro" id="IPR000524">
    <property type="entry name" value="Tscrpt_reg_HTH_GntR"/>
</dbReference>
<keyword evidence="1" id="KW-0805">Transcription regulation</keyword>
<evidence type="ECO:0000256" key="1">
    <source>
        <dbReference type="ARBA" id="ARBA00023015"/>
    </source>
</evidence>
<dbReference type="GO" id="GO:0003700">
    <property type="term" value="F:DNA-binding transcription factor activity"/>
    <property type="evidence" value="ECO:0007669"/>
    <property type="project" value="InterPro"/>
</dbReference>
<sequence length="279" mass="30444">MTASNDNLALSDAADATAAPVAASEAALQVAQQAAQLRPTVQLRITKLAPGQQINYQVQLRKIPLLAGLSDEEIERLKPELRFRQYGRREVVLQKGGVGDSLLFLLMGQMQVVDITEDGRAIGLRMLKPGDFFGEIAVINGSTRSASVVALSPVLVAFLPRQTAVHLFSHSPSVANQMLRHLAEKVQRDSEFRALLSINNTSRRICSYLELIKQKGADNVEAVENLPTHQDIANMINTSRETVSRVLANLASQGIVLKDSHRLIICKPAALQRLAQGLD</sequence>
<name>A0A6B3SJI5_9BURK</name>
<dbReference type="PANTHER" id="PTHR24567:SF74">
    <property type="entry name" value="HTH-TYPE TRANSCRIPTIONAL REGULATOR ARCR"/>
    <property type="match status" value="1"/>
</dbReference>
<gene>
    <name evidence="6" type="ORF">G3574_07375</name>
</gene>
<dbReference type="RefSeq" id="WP_163961565.1">
    <property type="nucleotide sequence ID" value="NZ_JAAIVB010000021.1"/>
</dbReference>
<keyword evidence="7" id="KW-1185">Reference proteome</keyword>
<dbReference type="InterPro" id="IPR012318">
    <property type="entry name" value="HTH_CRP"/>
</dbReference>
<evidence type="ECO:0000259" key="4">
    <source>
        <dbReference type="PROSITE" id="PS50042"/>
    </source>
</evidence>
<dbReference type="InterPro" id="IPR018490">
    <property type="entry name" value="cNMP-bd_dom_sf"/>
</dbReference>
<feature type="domain" description="Cyclic nucleotide-binding" evidence="4">
    <location>
        <begin position="65"/>
        <end position="185"/>
    </location>
</feature>
<feature type="domain" description="HTH crp-type" evidence="5">
    <location>
        <begin position="199"/>
        <end position="269"/>
    </location>
</feature>
<dbReference type="PRINTS" id="PR00103">
    <property type="entry name" value="CAMPKINASE"/>
</dbReference>
<dbReference type="Pfam" id="PF00027">
    <property type="entry name" value="cNMP_binding"/>
    <property type="match status" value="1"/>
</dbReference>
<dbReference type="SUPFAM" id="SSF46785">
    <property type="entry name" value="Winged helix' DNA-binding domain"/>
    <property type="match status" value="1"/>
</dbReference>
<dbReference type="SUPFAM" id="SSF51206">
    <property type="entry name" value="cAMP-binding domain-like"/>
    <property type="match status" value="1"/>
</dbReference>
<protein>
    <submittedName>
        <fullName evidence="6">Crp/Fnr family transcriptional regulator</fullName>
    </submittedName>
</protein>
<evidence type="ECO:0000313" key="7">
    <source>
        <dbReference type="Proteomes" id="UP000482155"/>
    </source>
</evidence>
<dbReference type="SMART" id="SM00419">
    <property type="entry name" value="HTH_CRP"/>
    <property type="match status" value="1"/>
</dbReference>
<comment type="caution">
    <text evidence="6">The sequence shown here is derived from an EMBL/GenBank/DDBJ whole genome shotgun (WGS) entry which is preliminary data.</text>
</comment>
<dbReference type="InterPro" id="IPR050397">
    <property type="entry name" value="Env_Response_Regulators"/>
</dbReference>
<dbReference type="InterPro" id="IPR018488">
    <property type="entry name" value="cNMP-bd_CS"/>
</dbReference>
<keyword evidence="2" id="KW-0238">DNA-binding</keyword>
<evidence type="ECO:0000259" key="5">
    <source>
        <dbReference type="PROSITE" id="PS51063"/>
    </source>
</evidence>
<proteinExistence type="predicted"/>
<dbReference type="GO" id="GO:0003677">
    <property type="term" value="F:DNA binding"/>
    <property type="evidence" value="ECO:0007669"/>
    <property type="project" value="UniProtKB-KW"/>
</dbReference>